<sequence>MTLERLVDALAAARLEVTGEELADAIWLAGHLGDGRAAGTGEPAREREAPPPPVEPEEQAALGGVDPEPKPRLGHRPSPGAKEVPASAAAMHLPGRGNYVNGVSALTMLSPAAPALPDNLRLQRALRPLKRRVPDPHRLVVNEQDTADHIADTGLWLPEWQPEMTRWLEVALVVDSGPSMRIWRRAATELRVLLERMGAFRDVRVWEMDSRDEDPRLCRPGAPSRSPRELIDPSGRRLVLVLSDCVGEAWLSGAMSRLLATWSKTGSVAIVQPLPQRLWHRTGVVPVPVRLRAFESGLPFRRFEFQARNQAFGAPPQTGIAIPVMELNPRWIGRWASLLAGENRGWVDGIVMLAGGEVGTRPEWMVDAPPEDPLDLVQAFRATASPTAFRLASYLATAPLNLPVMRLVQTTTLPESGPAHLAEVFLGQLLHRIGDEQPGEDPDEVQYDFRKGVRENLLGTLRRDEAVRVFGEVSRYVGSRMGQPLDFAAMLANPFGHDGPRLSADSMAFARVLHTVLEALGPPYSQAARRWSELVPAPEDEPSSALVELTTLDGSEAAAQDVDGEVVTEEPERTERLASQICLSYHPRDYAWAEWLRWELDRLGYAVVIRPLAETSTSDGLRRLAAEALEHGRYVITVISASTIALPYAGEAWLQALIDSPSSDGRVLAVTVHAGLLQAEMVDRIDGVTFEGKDARTALNSIVDCLGRVAARPARTTPPEVLRFPPPPFPGDDAHVGEPDSQGPVWVLTEVRSVGRSLLARGGADGAVRLIDVASGQTVLNLEGHTGPVRVLAAIPAADGDHGMIASGGVDGIVRTWDLDSGQLRRESRFLEGEVWALTTVRVGGRICLAGTGSGSMIQLWDPGSGQRLRTLVRRGGRVWALASVEVAGRELLASGGADGTIRLWDPETSSVLRTIQAHRSTVWALTTITVNGESLLASGGADGMIHLWHPRTGALVNSFVGHVSTIRTLAVVPTQQGDLLASGSADSTVRLWNPRTARDGVEHRFSHHTGEVWALAAVEVAGRVQLASGGVDGTIRLADPITYQTDELQSVRSSAVWALTSVLLPDRTLLASGALDGSVHLHELSGFSEERTLRGHRSTIRALASVPGPGRVLLATGSSDGTVRIWDADTGDHLSTRAEHTGEVWTVTPLLVHGERFMASGSADGTIRLWPLDRAEESQVLRGPAAEVVSLAAIEGTRGPLLASADSDGRVLLWDPASCELLGTFDDGLAGVVTLTVVDGRLAAGCQDGTIAVGDPGDEVRLVMDSGLGHVGALGPVRVGDRRLLASGGFGGLIQFWDVRTGDLVGEYQAHGGTVRALTRVRVEGQPLIASASDDGDFLLWDPSSRMRPRP</sequence>
<evidence type="ECO:0000313" key="7">
    <source>
        <dbReference type="Proteomes" id="UP000256269"/>
    </source>
</evidence>
<feature type="repeat" description="WD" evidence="3">
    <location>
        <begin position="916"/>
        <end position="959"/>
    </location>
</feature>
<dbReference type="RefSeq" id="WP_116173311.1">
    <property type="nucleotide sequence ID" value="NZ_CP144375.1"/>
</dbReference>
<dbReference type="SUPFAM" id="SSF50978">
    <property type="entry name" value="WD40 repeat-like"/>
    <property type="match status" value="2"/>
</dbReference>
<evidence type="ECO:0000256" key="3">
    <source>
        <dbReference type="PROSITE-ProRule" id="PRU00221"/>
    </source>
</evidence>
<feature type="domain" description="TIR" evidence="5">
    <location>
        <begin position="581"/>
        <end position="691"/>
    </location>
</feature>
<evidence type="ECO:0000256" key="4">
    <source>
        <dbReference type="SAM" id="MobiDB-lite"/>
    </source>
</evidence>
<dbReference type="InterPro" id="IPR000157">
    <property type="entry name" value="TIR_dom"/>
</dbReference>
<dbReference type="PROSITE" id="PS50294">
    <property type="entry name" value="WD_REPEATS_REGION"/>
    <property type="match status" value="3"/>
</dbReference>
<keyword evidence="1 3" id="KW-0853">WD repeat</keyword>
<dbReference type="SUPFAM" id="SSF52200">
    <property type="entry name" value="Toll/Interleukin receptor TIR domain"/>
    <property type="match status" value="1"/>
</dbReference>
<protein>
    <submittedName>
        <fullName evidence="6">WD40 repeat protein</fullName>
    </submittedName>
</protein>
<dbReference type="PRINTS" id="PR00320">
    <property type="entry name" value="GPROTEINBRPT"/>
</dbReference>
<keyword evidence="7" id="KW-1185">Reference proteome</keyword>
<dbReference type="NCBIfam" id="NF041121">
    <property type="entry name" value="SAV_2336_NTERM"/>
    <property type="match status" value="1"/>
</dbReference>
<evidence type="ECO:0000256" key="2">
    <source>
        <dbReference type="ARBA" id="ARBA00022737"/>
    </source>
</evidence>
<dbReference type="Proteomes" id="UP000256269">
    <property type="component" value="Unassembled WGS sequence"/>
</dbReference>
<accession>A0A3E0I643</accession>
<gene>
    <name evidence="6" type="ORF">BCF44_102450</name>
</gene>
<dbReference type="InterPro" id="IPR019775">
    <property type="entry name" value="WD40_repeat_CS"/>
</dbReference>
<dbReference type="Pfam" id="PF13676">
    <property type="entry name" value="TIR_2"/>
    <property type="match status" value="1"/>
</dbReference>
<feature type="repeat" description="WD" evidence="3">
    <location>
        <begin position="892"/>
        <end position="915"/>
    </location>
</feature>
<feature type="repeat" description="WD" evidence="3">
    <location>
        <begin position="960"/>
        <end position="994"/>
    </location>
</feature>
<dbReference type="InterPro" id="IPR001680">
    <property type="entry name" value="WD40_rpt"/>
</dbReference>
<evidence type="ECO:0000259" key="5">
    <source>
        <dbReference type="Pfam" id="PF13676"/>
    </source>
</evidence>
<feature type="repeat" description="WD" evidence="3">
    <location>
        <begin position="1157"/>
        <end position="1181"/>
    </location>
</feature>
<dbReference type="Gene3D" id="2.130.10.10">
    <property type="entry name" value="YVTN repeat-like/Quinoprotein amine dehydrogenase"/>
    <property type="match status" value="3"/>
</dbReference>
<organism evidence="6 7">
    <name type="scientific">Kutzneria buriramensis</name>
    <dbReference type="NCBI Taxonomy" id="1045776"/>
    <lineage>
        <taxon>Bacteria</taxon>
        <taxon>Bacillati</taxon>
        <taxon>Actinomycetota</taxon>
        <taxon>Actinomycetes</taxon>
        <taxon>Pseudonocardiales</taxon>
        <taxon>Pseudonocardiaceae</taxon>
        <taxon>Kutzneria</taxon>
    </lineage>
</organism>
<dbReference type="InterPro" id="IPR035897">
    <property type="entry name" value="Toll_tir_struct_dom_sf"/>
</dbReference>
<feature type="repeat" description="WD" evidence="3">
    <location>
        <begin position="1094"/>
        <end position="1137"/>
    </location>
</feature>
<dbReference type="CDD" id="cd00200">
    <property type="entry name" value="WD40"/>
    <property type="match status" value="2"/>
</dbReference>
<dbReference type="GO" id="GO:0007165">
    <property type="term" value="P:signal transduction"/>
    <property type="evidence" value="ECO:0007669"/>
    <property type="project" value="InterPro"/>
</dbReference>
<dbReference type="PANTHER" id="PTHR22847:SF637">
    <property type="entry name" value="WD REPEAT DOMAIN 5B"/>
    <property type="match status" value="1"/>
</dbReference>
<feature type="region of interest" description="Disordered" evidence="4">
    <location>
        <begin position="37"/>
        <end position="83"/>
    </location>
</feature>
<dbReference type="InterPro" id="IPR020472">
    <property type="entry name" value="WD40_PAC1"/>
</dbReference>
<dbReference type="InterPro" id="IPR047738">
    <property type="entry name" value="SAV_2336-like_N"/>
</dbReference>
<dbReference type="PANTHER" id="PTHR22847">
    <property type="entry name" value="WD40 REPEAT PROTEIN"/>
    <property type="match status" value="1"/>
</dbReference>
<dbReference type="PROSITE" id="PS50082">
    <property type="entry name" value="WD_REPEATS_2"/>
    <property type="match status" value="6"/>
</dbReference>
<dbReference type="InterPro" id="IPR015943">
    <property type="entry name" value="WD40/YVTN_repeat-like_dom_sf"/>
</dbReference>
<dbReference type="EMBL" id="QUNO01000002">
    <property type="protein sequence ID" value="REH54218.1"/>
    <property type="molecule type" value="Genomic_DNA"/>
</dbReference>
<dbReference type="SMART" id="SM00320">
    <property type="entry name" value="WD40"/>
    <property type="match status" value="13"/>
</dbReference>
<keyword evidence="2" id="KW-0677">Repeat</keyword>
<name>A0A3E0I643_9PSEU</name>
<feature type="repeat" description="WD" evidence="3">
    <location>
        <begin position="782"/>
        <end position="827"/>
    </location>
</feature>
<dbReference type="PROSITE" id="PS00678">
    <property type="entry name" value="WD_REPEATS_1"/>
    <property type="match status" value="2"/>
</dbReference>
<reference evidence="6 7" key="1">
    <citation type="submission" date="2018-08" db="EMBL/GenBank/DDBJ databases">
        <title>Genomic Encyclopedia of Archaeal and Bacterial Type Strains, Phase II (KMG-II): from individual species to whole genera.</title>
        <authorList>
            <person name="Goeker M."/>
        </authorList>
    </citation>
    <scope>NUCLEOTIDE SEQUENCE [LARGE SCALE GENOMIC DNA]</scope>
    <source>
        <strain evidence="6 7">DSM 45791</strain>
    </source>
</reference>
<comment type="caution">
    <text evidence="6">The sequence shown here is derived from an EMBL/GenBank/DDBJ whole genome shotgun (WGS) entry which is preliminary data.</text>
</comment>
<evidence type="ECO:0000256" key="1">
    <source>
        <dbReference type="ARBA" id="ARBA00022574"/>
    </source>
</evidence>
<dbReference type="Pfam" id="PF00400">
    <property type="entry name" value="WD40"/>
    <property type="match status" value="7"/>
</dbReference>
<dbReference type="OrthoDB" id="4495511at2"/>
<proteinExistence type="predicted"/>
<dbReference type="InterPro" id="IPR036322">
    <property type="entry name" value="WD40_repeat_dom_sf"/>
</dbReference>
<evidence type="ECO:0000313" key="6">
    <source>
        <dbReference type="EMBL" id="REH54218.1"/>
    </source>
</evidence>